<feature type="transmembrane region" description="Helical" evidence="1">
    <location>
        <begin position="719"/>
        <end position="737"/>
    </location>
</feature>
<feature type="transmembrane region" description="Helical" evidence="1">
    <location>
        <begin position="1604"/>
        <end position="1624"/>
    </location>
</feature>
<feature type="transmembrane region" description="Helical" evidence="1">
    <location>
        <begin position="35"/>
        <end position="54"/>
    </location>
</feature>
<proteinExistence type="predicted"/>
<keyword evidence="1" id="KW-1133">Transmembrane helix</keyword>
<keyword evidence="3" id="KW-1185">Reference proteome</keyword>
<feature type="transmembrane region" description="Helical" evidence="1">
    <location>
        <begin position="607"/>
        <end position="630"/>
    </location>
</feature>
<dbReference type="Proteomes" id="UP000030762">
    <property type="component" value="Unassembled WGS sequence"/>
</dbReference>
<dbReference type="EMBL" id="JH767215">
    <property type="protein sequence ID" value="EQC27110.1"/>
    <property type="molecule type" value="Genomic_DNA"/>
</dbReference>
<dbReference type="VEuPathDB" id="FungiDB:SDRG_15118"/>
<organism evidence="2 3">
    <name type="scientific">Saprolegnia diclina (strain VS20)</name>
    <dbReference type="NCBI Taxonomy" id="1156394"/>
    <lineage>
        <taxon>Eukaryota</taxon>
        <taxon>Sar</taxon>
        <taxon>Stramenopiles</taxon>
        <taxon>Oomycota</taxon>
        <taxon>Saprolegniomycetes</taxon>
        <taxon>Saprolegniales</taxon>
        <taxon>Saprolegniaceae</taxon>
        <taxon>Saprolegnia</taxon>
    </lineage>
</organism>
<dbReference type="OrthoDB" id="69603at2759"/>
<feature type="transmembrane region" description="Helical" evidence="1">
    <location>
        <begin position="1491"/>
        <end position="1512"/>
    </location>
</feature>
<evidence type="ECO:0000313" key="2">
    <source>
        <dbReference type="EMBL" id="EQC27110.1"/>
    </source>
</evidence>
<keyword evidence="1" id="KW-0472">Membrane</keyword>
<evidence type="ECO:0000256" key="1">
    <source>
        <dbReference type="SAM" id="Phobius"/>
    </source>
</evidence>
<feature type="transmembrane region" description="Helical" evidence="1">
    <location>
        <begin position="1660"/>
        <end position="1682"/>
    </location>
</feature>
<dbReference type="GeneID" id="19955845"/>
<gene>
    <name evidence="2" type="ORF">SDRG_15118</name>
</gene>
<sequence>MEPPVMSLRVRPAEPIAASPTLATLPTKRWGKLEALLGLGYMLVSIASGFWYVVQLGETFANDMWWAGYNLSGHEAFIVDVANKLLHPGLPDGAPLDLLSAVMVKSYTSPVSSSLVYPAYARQFVLHELQSLEYAVRNLRTLSPAWSLRMNTQHCYVDFNKSFEIAHTEARQARCATKYATNAAVYLEATLRNQVWSNFLGFWAGPGKAFSIGLLGPLQATSAGQQWLATTAAALPTHSAADEVAYWTSFGVQRFEMLWQDKTETGITESFTILNALGMPHTFAVKSAATASGPWSSENMYWQPLNDLWAMWTFNRSLIASSSNWFGLNRTRNNLALINGNSRADGTFDPVPQLFHDTIGPFLTVDIVYVAPPPALRKVYDAVQAVVANAITSKRDLKAQYDLVRAKAVVLTPQPPAWTADSTRVYYGGNPGCTRNAGTAFAQETINFFDACNSGAPLAVSLDDPNSLVLALQFQAPAASDACALSSTRRAECIHLLSVATTLATAVGAAVPTADAMTAVLAIGPELMQFSFRGVNGELLRQPLLDTTSPAWSFYGSAMLYDWVLGRREVLQLEADVTTMVLMSAALTPKVVPTSSGNRYIEKATVVLVYLIAATSAILALVALLCLWYASLGIVGRNLAFFNRVAGATWVGRPLLFLRGAAAACLLSSTRLELLVENGVTRLALSPRGFLASAIVAAEATWVTYVVQDVMVIVHAPVTARVGPVVSCALWLAFLILDQVAPLSPVGTIARVCDSTNMDYAVACSSASVALGSAPRFFTLLAVQLAVPLVAFGAGLRWLPRATTASTKNLLLSGAALTFLTPLPESTDAVAVLDDVSCVLTGVLPLRRRLFDMPLWVVLPNGLPTLRGVALETPSLEGSNRTASTLGSSLRKSTSTTIAIAWLAALGGFAYILASIAGSVSYVQVSATNMANDVFWASFNSTGAHAFIANWFNEQLVLGVASDNVALQQVALPAYFGATTALVSAPVNFGAKLQHAQQVVTAIEGLRSTDACNAPWIFTPYCYVDVARKWELAHSQARQARCATQVTNGAVFLELLLRNIDATSWSACWGDAFDIAIGRALSATGDGVALLNKLASPTKASIGDEVAYWASAKISSYDVQWQNYKRIGVLNSYAIVNAYGVAYPLTLQAQNGTFRTAQQTSYKMYWGLGHDLGAVAFNASGIGGQSLVRGSSNYAFVNSSTTLQSVMMTNGTLAAPLPEAFAILTTTALGPFGTIDMTYVPVPPALATFIVDLLAHVRSTVANSAAAEALYFNVTPIVTSYPLPLAWLQLVPIGYGGSPLCPGAARTAGSKLKGPRQFFSFDAACSSGAPTSGLLQPTRDAYVFMATMVRLPSLDAVCANDAFNLGSCVGAYPVTLAAFLSAHKYDVAASTVAALAAQIAAMDIRAMVWASLTPTSPIELWHINIVNSNDATYSFFGWNYIFDWAMGQREVVAFVGDVGHLNLISELQAPLAQDVLAWEVSTNIARYFRAGVLYVTFVMIVLAVITGGYIVAARGHIQGLNMLELARVGGHVWIGRPFLLLRSVTALTLLSTSTVTLGFSGRVSTLAIVTMPWYKTLLAASEVTWLVAVVNDIMIVFTRGYTAYYATFNSVAVWVTAAALSFAAPVAPTTRLGLDCDLPQVDLQVVCRGGTIEIGQVERLGVLVGIVLGWNVLCYCGTRFIFFRSRKPRACEATSLLFSSGAKYLFEHSSRTSNGVYFLDRASAAITGLLTLRYRGRMYALDFKLWRFVALRMPSIPDTEVHAGSWRSAVPLQD</sequence>
<dbReference type="OMA" id="GHEAFIV"/>
<evidence type="ECO:0000313" key="3">
    <source>
        <dbReference type="Proteomes" id="UP000030762"/>
    </source>
</evidence>
<keyword evidence="1" id="KW-0812">Transmembrane</keyword>
<reference evidence="2 3" key="1">
    <citation type="submission" date="2012-04" db="EMBL/GenBank/DDBJ databases">
        <title>The Genome Sequence of Saprolegnia declina VS20.</title>
        <authorList>
            <consortium name="The Broad Institute Genome Sequencing Platform"/>
            <person name="Russ C."/>
            <person name="Nusbaum C."/>
            <person name="Tyler B."/>
            <person name="van West P."/>
            <person name="Dieguez-Uribeondo J."/>
            <person name="de Bruijn I."/>
            <person name="Tripathy S."/>
            <person name="Jiang R."/>
            <person name="Young S.K."/>
            <person name="Zeng Q."/>
            <person name="Gargeya S."/>
            <person name="Fitzgerald M."/>
            <person name="Haas B."/>
            <person name="Abouelleil A."/>
            <person name="Alvarado L."/>
            <person name="Arachchi H.M."/>
            <person name="Berlin A."/>
            <person name="Chapman S.B."/>
            <person name="Goldberg J."/>
            <person name="Griggs A."/>
            <person name="Gujja S."/>
            <person name="Hansen M."/>
            <person name="Howarth C."/>
            <person name="Imamovic A."/>
            <person name="Larimer J."/>
            <person name="McCowen C."/>
            <person name="Montmayeur A."/>
            <person name="Murphy C."/>
            <person name="Neiman D."/>
            <person name="Pearson M."/>
            <person name="Priest M."/>
            <person name="Roberts A."/>
            <person name="Saif S."/>
            <person name="Shea T."/>
            <person name="Sisk P."/>
            <person name="Sykes S."/>
            <person name="Wortman J."/>
            <person name="Nusbaum C."/>
            <person name="Birren B."/>
        </authorList>
    </citation>
    <scope>NUCLEOTIDE SEQUENCE [LARGE SCALE GENOMIC DNA]</scope>
    <source>
        <strain evidence="2 3">VS20</strain>
    </source>
</reference>
<dbReference type="eggNOG" id="ENOG502SD6V">
    <property type="taxonomic scope" value="Eukaryota"/>
</dbReference>
<name>T0Q168_SAPDV</name>
<feature type="transmembrane region" description="Helical" evidence="1">
    <location>
        <begin position="1533"/>
        <end position="1557"/>
    </location>
</feature>
<protein>
    <submittedName>
        <fullName evidence="2">Uncharacterized protein</fullName>
    </submittedName>
</protein>
<feature type="transmembrane region" description="Helical" evidence="1">
    <location>
        <begin position="899"/>
        <end position="923"/>
    </location>
</feature>
<dbReference type="RefSeq" id="XP_008619504.1">
    <property type="nucleotide sequence ID" value="XM_008621282.1"/>
</dbReference>
<dbReference type="InParanoid" id="T0Q168"/>
<accession>T0Q168</accession>
<feature type="transmembrane region" description="Helical" evidence="1">
    <location>
        <begin position="777"/>
        <end position="799"/>
    </location>
</feature>
<feature type="transmembrane region" description="Helical" evidence="1">
    <location>
        <begin position="1577"/>
        <end position="1597"/>
    </location>
</feature>